<comment type="caution">
    <text evidence="1">The sequence shown here is derived from an EMBL/GenBank/DDBJ whole genome shotgun (WGS) entry which is preliminary data.</text>
</comment>
<name>A0A506XZK0_9MICO</name>
<dbReference type="Proteomes" id="UP000316252">
    <property type="component" value="Unassembled WGS sequence"/>
</dbReference>
<dbReference type="SUPFAM" id="SSF63825">
    <property type="entry name" value="YWTD domain"/>
    <property type="match status" value="1"/>
</dbReference>
<organism evidence="1 2">
    <name type="scientific">Schumannella soli</name>
    <dbReference type="NCBI Taxonomy" id="2590779"/>
    <lineage>
        <taxon>Bacteria</taxon>
        <taxon>Bacillati</taxon>
        <taxon>Actinomycetota</taxon>
        <taxon>Actinomycetes</taxon>
        <taxon>Micrococcales</taxon>
        <taxon>Microbacteriaceae</taxon>
        <taxon>Schumannella</taxon>
    </lineage>
</organism>
<keyword evidence="2" id="KW-1185">Reference proteome</keyword>
<accession>A0A506XZK0</accession>
<gene>
    <name evidence="1" type="ORF">FJ657_12625</name>
</gene>
<dbReference type="EMBL" id="VHQG01000003">
    <property type="protein sequence ID" value="TPW75053.1"/>
    <property type="molecule type" value="Genomic_DNA"/>
</dbReference>
<protein>
    <submittedName>
        <fullName evidence="1">Uncharacterized protein</fullName>
    </submittedName>
</protein>
<dbReference type="OrthoDB" id="618894at2"/>
<proteinExistence type="predicted"/>
<dbReference type="AlphaFoldDB" id="A0A506XZK0"/>
<dbReference type="RefSeq" id="WP_141164082.1">
    <property type="nucleotide sequence ID" value="NZ_VHQG01000003.1"/>
</dbReference>
<evidence type="ECO:0000313" key="2">
    <source>
        <dbReference type="Proteomes" id="UP000316252"/>
    </source>
</evidence>
<reference evidence="1 2" key="1">
    <citation type="submission" date="2019-06" db="EMBL/GenBank/DDBJ databases">
        <authorList>
            <person name="Li F."/>
        </authorList>
    </citation>
    <scope>NUCLEOTIDE SEQUENCE [LARGE SCALE GENOMIC DNA]</scope>
    <source>
        <strain evidence="1 2">10F1D-1</strain>
    </source>
</reference>
<sequence>MAQVRHGLRREIADDDARDRLLAAHTRLGLDGLLASGRQAAGASALLARLGWRRSDGLPRPRRMSRIRSTAPAATHTLRWQWLDDRSQRWWPQGIEVIRHEGRRVLLVSWFAQKRRGASQGSRLSIVDLDVRRPRYWNVLLVHAVVDEAAPSGVRFEPVEVHAGGIAFTGDRLLVAAASGGLREFRLGDLLLLDGSGRAGAGIPWAAGRLPFGHRLVLPQHRSYSSLGARGRLRFSFISLESGKPGGTADGGTGTGTAGAFLVAGEFSSTPEGGRLLRIPLDADALLDGCGADDEPDRIPIDDVHQPGLRGLQGAVVVDGTWFLTSTNGDRRGGDLWVGGVGDGAVRRAAADDRAAELEIVGGFVRHREVLPSGPEDIAVDPDRRRLWTHSEWPGRRRVVALDLRRWMRS</sequence>
<evidence type="ECO:0000313" key="1">
    <source>
        <dbReference type="EMBL" id="TPW75053.1"/>
    </source>
</evidence>